<proteinExistence type="predicted"/>
<evidence type="ECO:0000256" key="1">
    <source>
        <dbReference type="SAM" id="MobiDB-lite"/>
    </source>
</evidence>
<evidence type="ECO:0000313" key="2">
    <source>
        <dbReference type="EMBL" id="HIX19239.1"/>
    </source>
</evidence>
<dbReference type="Proteomes" id="UP000823964">
    <property type="component" value="Unassembled WGS sequence"/>
</dbReference>
<dbReference type="Gene3D" id="3.30.1490.300">
    <property type="match status" value="1"/>
</dbReference>
<dbReference type="PANTHER" id="PTHR32432">
    <property type="entry name" value="CELL DIVISION PROTEIN FTSA-RELATED"/>
    <property type="match status" value="1"/>
</dbReference>
<reference evidence="2" key="2">
    <citation type="submission" date="2021-04" db="EMBL/GenBank/DDBJ databases">
        <authorList>
            <person name="Gilroy R."/>
        </authorList>
    </citation>
    <scope>NUCLEOTIDE SEQUENCE</scope>
    <source>
        <strain evidence="2">14975</strain>
    </source>
</reference>
<name>A0A9D1VA67_9BACT</name>
<organism evidence="2 3">
    <name type="scientific">Candidatus Akkermansia intestinigallinarum</name>
    <dbReference type="NCBI Taxonomy" id="2838431"/>
    <lineage>
        <taxon>Bacteria</taxon>
        <taxon>Pseudomonadati</taxon>
        <taxon>Verrucomicrobiota</taxon>
        <taxon>Verrucomicrobiia</taxon>
        <taxon>Verrucomicrobiales</taxon>
        <taxon>Akkermansiaceae</taxon>
        <taxon>Akkermansia</taxon>
    </lineage>
</organism>
<dbReference type="NCBIfam" id="TIGR01175">
    <property type="entry name" value="pilM"/>
    <property type="match status" value="1"/>
</dbReference>
<protein>
    <submittedName>
        <fullName evidence="2">Type IV pilus assembly protein PilM</fullName>
    </submittedName>
</protein>
<reference evidence="2" key="1">
    <citation type="journal article" date="2021" name="PeerJ">
        <title>Extensive microbial diversity within the chicken gut microbiome revealed by metagenomics and culture.</title>
        <authorList>
            <person name="Gilroy R."/>
            <person name="Ravi A."/>
            <person name="Getino M."/>
            <person name="Pursley I."/>
            <person name="Horton D.L."/>
            <person name="Alikhan N.F."/>
            <person name="Baker D."/>
            <person name="Gharbi K."/>
            <person name="Hall N."/>
            <person name="Watson M."/>
            <person name="Adriaenssens E.M."/>
            <person name="Foster-Nyarko E."/>
            <person name="Jarju S."/>
            <person name="Secka A."/>
            <person name="Antonio M."/>
            <person name="Oren A."/>
            <person name="Chaudhuri R.R."/>
            <person name="La Ragione R."/>
            <person name="Hildebrand F."/>
            <person name="Pallen M.J."/>
        </authorList>
    </citation>
    <scope>NUCLEOTIDE SEQUENCE</scope>
    <source>
        <strain evidence="2">14975</strain>
    </source>
</reference>
<dbReference type="SUPFAM" id="SSF53067">
    <property type="entry name" value="Actin-like ATPase domain"/>
    <property type="match status" value="2"/>
</dbReference>
<evidence type="ECO:0000313" key="3">
    <source>
        <dbReference type="Proteomes" id="UP000823964"/>
    </source>
</evidence>
<dbReference type="Gene3D" id="3.30.420.40">
    <property type="match status" value="2"/>
</dbReference>
<gene>
    <name evidence="2" type="primary">pilM</name>
    <name evidence="2" type="ORF">H9862_01385</name>
</gene>
<dbReference type="InterPro" id="IPR005883">
    <property type="entry name" value="PilM"/>
</dbReference>
<dbReference type="CDD" id="cd24049">
    <property type="entry name" value="ASKHA_NBD_PilM"/>
    <property type="match status" value="1"/>
</dbReference>
<feature type="region of interest" description="Disordered" evidence="1">
    <location>
        <begin position="499"/>
        <end position="518"/>
    </location>
</feature>
<dbReference type="Pfam" id="PF11104">
    <property type="entry name" value="PilM_2"/>
    <property type="match status" value="1"/>
</dbReference>
<dbReference type="PANTHER" id="PTHR32432:SF3">
    <property type="entry name" value="ETHANOLAMINE UTILIZATION PROTEIN EUTJ"/>
    <property type="match status" value="1"/>
</dbReference>
<accession>A0A9D1VA67</accession>
<dbReference type="InterPro" id="IPR050696">
    <property type="entry name" value="FtsA/MreB"/>
</dbReference>
<sequence>MADFKTTVALEIGAQSVSMAVFTPVGKGFALSRYARRDVLLDPVEEGMRIDYVSNAIGEMVEELKVRGSEVRNVVSGQQVFMRFIKLPALDMNDISEQVGYEAQQHIPFPIDDIVYSYQELGESPDGEREVLLVAIKKDLLDSLNSQVEGNGLRTRSVDCSITSLYNAYRISYPEETESVVILDIGAKTTDIIFSENGRFFTRSVTAAGSFVTNSISREFGMSFREAEKFKIEHGQISLGNGHTDSMSEEDAALATVIRTAMNRLSSEVQRTINHYRAQYKGNQPSKVYICGGGARIPYAVEFLQSALNLPVEFLNPLAAFSVGSKVDAEALALDALCLGPVAGAAVTGAKCGEFNIDLVPTSVGKDRAEKQLIPWTVAAGLIAVVGAGVYAYSADARLSELNDALSAAKTEIRSVDRISSEIEELQAGIEGDSAVLDEINGIETQRRVYAALMRQLSDRTSSYKFWITEFCPLVNYKTQPVNPQALASYRLIRERNQQKQGSSIVTPGSSGEEEEASAPEVTAIYISGYTLCDPTKGDSDKTHQNAVRDAVINRLETDSYGESYFDLTANDVSNNEALYIKFDTGDDKKSRGASAAYAQRFHMVLPLREPVAVPELQTPEN</sequence>
<comment type="caution">
    <text evidence="2">The sequence shown here is derived from an EMBL/GenBank/DDBJ whole genome shotgun (WGS) entry which is preliminary data.</text>
</comment>
<dbReference type="AlphaFoldDB" id="A0A9D1VA67"/>
<dbReference type="InterPro" id="IPR043129">
    <property type="entry name" value="ATPase_NBD"/>
</dbReference>
<dbReference type="EMBL" id="DXFQ01000020">
    <property type="protein sequence ID" value="HIX19239.1"/>
    <property type="molecule type" value="Genomic_DNA"/>
</dbReference>